<evidence type="ECO:0000313" key="3">
    <source>
        <dbReference type="Proteomes" id="UP001558652"/>
    </source>
</evidence>
<feature type="compositionally biased region" description="Polar residues" evidence="1">
    <location>
        <begin position="79"/>
        <end position="94"/>
    </location>
</feature>
<protein>
    <submittedName>
        <fullName evidence="2">Uncharacterized protein</fullName>
    </submittedName>
</protein>
<dbReference type="EMBL" id="JBFDAA010000003">
    <property type="protein sequence ID" value="KAL1138761.1"/>
    <property type="molecule type" value="Genomic_DNA"/>
</dbReference>
<comment type="caution">
    <text evidence="2">The sequence shown here is derived from an EMBL/GenBank/DDBJ whole genome shotgun (WGS) entry which is preliminary data.</text>
</comment>
<name>A0ABD0YS49_9HEMI</name>
<dbReference type="Proteomes" id="UP001558652">
    <property type="component" value="Unassembled WGS sequence"/>
</dbReference>
<feature type="region of interest" description="Disordered" evidence="1">
    <location>
        <begin position="213"/>
        <end position="233"/>
    </location>
</feature>
<feature type="compositionally biased region" description="Polar residues" evidence="1">
    <location>
        <begin position="112"/>
        <end position="139"/>
    </location>
</feature>
<evidence type="ECO:0000313" key="2">
    <source>
        <dbReference type="EMBL" id="KAL1138761.1"/>
    </source>
</evidence>
<accession>A0ABD0YS49</accession>
<feature type="region of interest" description="Disordered" evidence="1">
    <location>
        <begin position="79"/>
        <end position="177"/>
    </location>
</feature>
<sequence length="233" mass="25666">MASKLRNMFYQNKKQETTETVTCNLPSFYILLLYLHYLSKDDAGGSSWKVTVAGSCSDPLRPPPDLEMRLLFQRPSNSTTADIITDNPQPQPFKSITMAPSSRLESLPEPPATSSEGVRSVANTNINTRKRQQSTTSEIANLPKKEKGQKKGAKDNLNASSDHSTHSECNHPTLQSRGLCRSCSKGDSPNGGLWSSDNSCLSVRGVSITPEIKPRVPTQTEKDLVRTHRADHI</sequence>
<reference evidence="2 3" key="1">
    <citation type="submission" date="2024-07" db="EMBL/GenBank/DDBJ databases">
        <title>Chromosome-level genome assembly of the water stick insect Ranatra chinensis (Heteroptera: Nepidae).</title>
        <authorList>
            <person name="Liu X."/>
        </authorList>
    </citation>
    <scope>NUCLEOTIDE SEQUENCE [LARGE SCALE GENOMIC DNA]</scope>
    <source>
        <strain evidence="2">Cailab_2021Rc</strain>
        <tissue evidence="2">Muscle</tissue>
    </source>
</reference>
<proteinExistence type="predicted"/>
<keyword evidence="3" id="KW-1185">Reference proteome</keyword>
<dbReference type="AlphaFoldDB" id="A0ABD0YS49"/>
<evidence type="ECO:0000256" key="1">
    <source>
        <dbReference type="SAM" id="MobiDB-lite"/>
    </source>
</evidence>
<gene>
    <name evidence="2" type="ORF">AAG570_008823</name>
</gene>
<organism evidence="2 3">
    <name type="scientific">Ranatra chinensis</name>
    <dbReference type="NCBI Taxonomy" id="642074"/>
    <lineage>
        <taxon>Eukaryota</taxon>
        <taxon>Metazoa</taxon>
        <taxon>Ecdysozoa</taxon>
        <taxon>Arthropoda</taxon>
        <taxon>Hexapoda</taxon>
        <taxon>Insecta</taxon>
        <taxon>Pterygota</taxon>
        <taxon>Neoptera</taxon>
        <taxon>Paraneoptera</taxon>
        <taxon>Hemiptera</taxon>
        <taxon>Heteroptera</taxon>
        <taxon>Panheteroptera</taxon>
        <taxon>Nepomorpha</taxon>
        <taxon>Nepidae</taxon>
        <taxon>Ranatrinae</taxon>
        <taxon>Ranatra</taxon>
    </lineage>
</organism>
<feature type="compositionally biased region" description="Basic and acidic residues" evidence="1">
    <location>
        <begin position="220"/>
        <end position="233"/>
    </location>
</feature>